<sequence length="60" mass="6872">MKAGQMISSFDDEVLSHRESQLHQRGHFTIYNCDLVELLEADYGDALDPTDVQLRRVAVH</sequence>
<protein>
    <submittedName>
        <fullName evidence="1">Uncharacterized protein</fullName>
    </submittedName>
</protein>
<accession>A0A833WQ87</accession>
<organism evidence="1 3">
    <name type="scientific">Phytophthora infestans</name>
    <name type="common">Potato late blight agent</name>
    <name type="synonym">Botrytis infestans</name>
    <dbReference type="NCBI Taxonomy" id="4787"/>
    <lineage>
        <taxon>Eukaryota</taxon>
        <taxon>Sar</taxon>
        <taxon>Stramenopiles</taxon>
        <taxon>Oomycota</taxon>
        <taxon>Peronosporomycetes</taxon>
        <taxon>Peronosporales</taxon>
        <taxon>Peronosporaceae</taxon>
        <taxon>Phytophthora</taxon>
    </lineage>
</organism>
<keyword evidence="3" id="KW-1185">Reference proteome</keyword>
<reference evidence="1" key="1">
    <citation type="submission" date="2020-04" db="EMBL/GenBank/DDBJ databases">
        <title>Hybrid Assembly of Korean Phytophthora infestans isolates.</title>
        <authorList>
            <person name="Prokchorchik M."/>
            <person name="Lee Y."/>
            <person name="Seo J."/>
            <person name="Cho J.-H."/>
            <person name="Park Y.-E."/>
            <person name="Jang D.-C."/>
            <person name="Im J.-S."/>
            <person name="Choi J.-G."/>
            <person name="Park H.-J."/>
            <person name="Lee G.-B."/>
            <person name="Lee Y.-G."/>
            <person name="Hong S.-Y."/>
            <person name="Cho K."/>
            <person name="Sohn K.H."/>
        </authorList>
    </citation>
    <scope>NUCLEOTIDE SEQUENCE</scope>
    <source>
        <strain evidence="1">KR_1_A1</strain>
        <strain evidence="2">KR_2_A2</strain>
    </source>
</reference>
<dbReference type="EMBL" id="JAACNO010002868">
    <property type="protein sequence ID" value="KAF4130211.1"/>
    <property type="molecule type" value="Genomic_DNA"/>
</dbReference>
<evidence type="ECO:0000313" key="3">
    <source>
        <dbReference type="Proteomes" id="UP000602510"/>
    </source>
</evidence>
<evidence type="ECO:0000313" key="1">
    <source>
        <dbReference type="EMBL" id="KAF4046550.1"/>
    </source>
</evidence>
<name>A0A833WQ87_PHYIN</name>
<dbReference type="AlphaFoldDB" id="A0A833WQ87"/>
<comment type="caution">
    <text evidence="1">The sequence shown here is derived from an EMBL/GenBank/DDBJ whole genome shotgun (WGS) entry which is preliminary data.</text>
</comment>
<proteinExistence type="predicted"/>
<dbReference type="Proteomes" id="UP000704712">
    <property type="component" value="Unassembled WGS sequence"/>
</dbReference>
<evidence type="ECO:0000313" key="2">
    <source>
        <dbReference type="EMBL" id="KAF4130211.1"/>
    </source>
</evidence>
<gene>
    <name evidence="1" type="ORF">GN244_ATG00940</name>
    <name evidence="2" type="ORF">GN958_ATG20626</name>
</gene>
<dbReference type="EMBL" id="WSZM01000015">
    <property type="protein sequence ID" value="KAF4046550.1"/>
    <property type="molecule type" value="Genomic_DNA"/>
</dbReference>
<dbReference type="Proteomes" id="UP000602510">
    <property type="component" value="Unassembled WGS sequence"/>
</dbReference>